<name>A0A3A9YVB6_9ACTN</name>
<accession>A0A3A9YVB6</accession>
<reference evidence="3 4" key="1">
    <citation type="journal article" date="2004" name="Syst. Appl. Microbiol.">
        <title>Cryptoendolithic actinomycetes from antarctic sandstone rock samples: Micromonospora endolithica sp. nov. and two isolates related to Micromonospora coerulea Jensen 1932.</title>
        <authorList>
            <person name="Hirsch P."/>
            <person name="Mevs U."/>
            <person name="Kroppenstedt R.M."/>
            <person name="Schumann P."/>
            <person name="Stackebrandt E."/>
        </authorList>
    </citation>
    <scope>NUCLEOTIDE SEQUENCE [LARGE SCALE GENOMIC DNA]</scope>
    <source>
        <strain evidence="3 4">JCM 12677</strain>
    </source>
</reference>
<dbReference type="OrthoDB" id="4870800at2"/>
<sequence length="110" mass="12164">MRHRHVRARSVEPHRDRTRRAPTGTTVVTMRGGRSPYVGAFVVSGLLSAGEGQALSNWHSSKAVADRLGISIRSVRRLVDRGELRKAKIGGLVKIHEEDVAAFEARIRQS</sequence>
<protein>
    <submittedName>
        <fullName evidence="3">DNA-binding protein</fullName>
    </submittedName>
</protein>
<proteinExistence type="predicted"/>
<feature type="domain" description="Helix-turn-helix" evidence="2">
    <location>
        <begin position="62"/>
        <end position="103"/>
    </location>
</feature>
<dbReference type="EMBL" id="RBAK01000015">
    <property type="protein sequence ID" value="RKN39988.1"/>
    <property type="molecule type" value="Genomic_DNA"/>
</dbReference>
<organism evidence="3 4">
    <name type="scientific">Micromonospora endolithica</name>
    <dbReference type="NCBI Taxonomy" id="230091"/>
    <lineage>
        <taxon>Bacteria</taxon>
        <taxon>Bacillati</taxon>
        <taxon>Actinomycetota</taxon>
        <taxon>Actinomycetes</taxon>
        <taxon>Micromonosporales</taxon>
        <taxon>Micromonosporaceae</taxon>
        <taxon>Micromonospora</taxon>
    </lineage>
</organism>
<feature type="region of interest" description="Disordered" evidence="1">
    <location>
        <begin position="1"/>
        <end position="20"/>
    </location>
</feature>
<keyword evidence="4" id="KW-1185">Reference proteome</keyword>
<dbReference type="AlphaFoldDB" id="A0A3A9YVB6"/>
<dbReference type="NCBIfam" id="TIGR01764">
    <property type="entry name" value="excise"/>
    <property type="match status" value="1"/>
</dbReference>
<dbReference type="Pfam" id="PF12728">
    <property type="entry name" value="HTH_17"/>
    <property type="match status" value="1"/>
</dbReference>
<evidence type="ECO:0000313" key="4">
    <source>
        <dbReference type="Proteomes" id="UP000281726"/>
    </source>
</evidence>
<gene>
    <name evidence="3" type="ORF">D7223_28040</name>
</gene>
<keyword evidence="3" id="KW-0238">DNA-binding</keyword>
<dbReference type="InterPro" id="IPR041657">
    <property type="entry name" value="HTH_17"/>
</dbReference>
<evidence type="ECO:0000256" key="1">
    <source>
        <dbReference type="SAM" id="MobiDB-lite"/>
    </source>
</evidence>
<evidence type="ECO:0000313" key="3">
    <source>
        <dbReference type="EMBL" id="RKN39988.1"/>
    </source>
</evidence>
<dbReference type="Proteomes" id="UP000281726">
    <property type="component" value="Unassembled WGS sequence"/>
</dbReference>
<evidence type="ECO:0000259" key="2">
    <source>
        <dbReference type="Pfam" id="PF12728"/>
    </source>
</evidence>
<dbReference type="InterPro" id="IPR009061">
    <property type="entry name" value="DNA-bd_dom_put_sf"/>
</dbReference>
<dbReference type="InterPro" id="IPR010093">
    <property type="entry name" value="SinI_DNA-bd"/>
</dbReference>
<dbReference type="SUPFAM" id="SSF46955">
    <property type="entry name" value="Putative DNA-binding domain"/>
    <property type="match status" value="1"/>
</dbReference>
<comment type="caution">
    <text evidence="3">The sequence shown here is derived from an EMBL/GenBank/DDBJ whole genome shotgun (WGS) entry which is preliminary data.</text>
</comment>
<dbReference type="GO" id="GO:0003677">
    <property type="term" value="F:DNA binding"/>
    <property type="evidence" value="ECO:0007669"/>
    <property type="project" value="UniProtKB-KW"/>
</dbReference>